<dbReference type="EMBL" id="LR796607">
    <property type="protein sequence ID" value="CAB4154088.1"/>
    <property type="molecule type" value="Genomic_DNA"/>
</dbReference>
<name>A0A6J5N6Q8_9CAUD</name>
<dbReference type="Pfam" id="PF20459">
    <property type="entry name" value="DUF6712"/>
    <property type="match status" value="1"/>
</dbReference>
<organism evidence="1">
    <name type="scientific">uncultured Caudovirales phage</name>
    <dbReference type="NCBI Taxonomy" id="2100421"/>
    <lineage>
        <taxon>Viruses</taxon>
        <taxon>Duplodnaviria</taxon>
        <taxon>Heunggongvirae</taxon>
        <taxon>Uroviricota</taxon>
        <taxon>Caudoviricetes</taxon>
        <taxon>Peduoviridae</taxon>
        <taxon>Maltschvirus</taxon>
        <taxon>Maltschvirus maltsch</taxon>
    </lineage>
</organism>
<dbReference type="InterPro" id="IPR046558">
    <property type="entry name" value="DUF6712"/>
</dbReference>
<gene>
    <name evidence="1" type="ORF">UFOVP630_13</name>
</gene>
<accession>A0A6J5N6Q8</accession>
<reference evidence="1" key="1">
    <citation type="submission" date="2020-04" db="EMBL/GenBank/DDBJ databases">
        <authorList>
            <person name="Chiriac C."/>
            <person name="Salcher M."/>
            <person name="Ghai R."/>
            <person name="Kavagutti S V."/>
        </authorList>
    </citation>
    <scope>NUCLEOTIDE SEQUENCE</scope>
</reference>
<protein>
    <submittedName>
        <fullName evidence="1">Uncharacterized protein</fullName>
    </submittedName>
</protein>
<sequence length="188" mass="21720">MRSIFLTSDYIYKYTVIDQNVDADLILKFIIKAQDLNVQATLGSHLYNKLLADCPNFSGFYRTLIKDYVQPAQAEWVVWHALPFINFKLTNKAVSTKSSDSSQPSTVEDLQWLMMQVKNNAEFYSERTRDYIRNNLAQFPEFFTNEPGNPFDIKPNRTNYMAGIYTRGTGYRGPLPPLNNIDPNDFCC</sequence>
<proteinExistence type="predicted"/>
<evidence type="ECO:0000313" key="1">
    <source>
        <dbReference type="EMBL" id="CAB4154088.1"/>
    </source>
</evidence>